<evidence type="ECO:0000313" key="5">
    <source>
        <dbReference type="EMBL" id="GAA4486244.1"/>
    </source>
</evidence>
<proteinExistence type="predicted"/>
<feature type="domain" description="Methyltransferase" evidence="4">
    <location>
        <begin position="65"/>
        <end position="158"/>
    </location>
</feature>
<protein>
    <recommendedName>
        <fullName evidence="4">Methyltransferase domain-containing protein</fullName>
    </recommendedName>
</protein>
<dbReference type="PANTHER" id="PTHR43464:SF19">
    <property type="entry name" value="UBIQUINONE BIOSYNTHESIS O-METHYLTRANSFERASE, MITOCHONDRIAL"/>
    <property type="match status" value="1"/>
</dbReference>
<evidence type="ECO:0000256" key="1">
    <source>
        <dbReference type="ARBA" id="ARBA00022603"/>
    </source>
</evidence>
<evidence type="ECO:0000256" key="2">
    <source>
        <dbReference type="ARBA" id="ARBA00022679"/>
    </source>
</evidence>
<keyword evidence="2" id="KW-0808">Transferase</keyword>
<evidence type="ECO:0000256" key="3">
    <source>
        <dbReference type="ARBA" id="ARBA00022691"/>
    </source>
</evidence>
<gene>
    <name evidence="5" type="ORF">GCM10023094_42290</name>
</gene>
<dbReference type="EMBL" id="BAABFB010000066">
    <property type="protein sequence ID" value="GAA4486244.1"/>
    <property type="molecule type" value="Genomic_DNA"/>
</dbReference>
<dbReference type="CDD" id="cd02440">
    <property type="entry name" value="AdoMet_MTases"/>
    <property type="match status" value="1"/>
</dbReference>
<accession>A0ABP8PEA8</accession>
<dbReference type="PANTHER" id="PTHR43464">
    <property type="entry name" value="METHYLTRANSFERASE"/>
    <property type="match status" value="1"/>
</dbReference>
<dbReference type="Pfam" id="PF13649">
    <property type="entry name" value="Methyltransf_25"/>
    <property type="match status" value="1"/>
</dbReference>
<dbReference type="Proteomes" id="UP001501183">
    <property type="component" value="Unassembled WGS sequence"/>
</dbReference>
<organism evidence="5 6">
    <name type="scientific">Rhodococcus olei</name>
    <dbReference type="NCBI Taxonomy" id="2161675"/>
    <lineage>
        <taxon>Bacteria</taxon>
        <taxon>Bacillati</taxon>
        <taxon>Actinomycetota</taxon>
        <taxon>Actinomycetes</taxon>
        <taxon>Mycobacteriales</taxon>
        <taxon>Nocardiaceae</taxon>
        <taxon>Rhodococcus</taxon>
    </lineage>
</organism>
<dbReference type="SUPFAM" id="SSF53335">
    <property type="entry name" value="S-adenosyl-L-methionine-dependent methyltransferases"/>
    <property type="match status" value="1"/>
</dbReference>
<keyword evidence="6" id="KW-1185">Reference proteome</keyword>
<evidence type="ECO:0000313" key="6">
    <source>
        <dbReference type="Proteomes" id="UP001501183"/>
    </source>
</evidence>
<dbReference type="InterPro" id="IPR041698">
    <property type="entry name" value="Methyltransf_25"/>
</dbReference>
<name>A0ABP8PEA8_9NOCA</name>
<comment type="caution">
    <text evidence="5">The sequence shown here is derived from an EMBL/GenBank/DDBJ whole genome shotgun (WGS) entry which is preliminary data.</text>
</comment>
<dbReference type="RefSeq" id="WP_345349808.1">
    <property type="nucleotide sequence ID" value="NZ_BAABFB010000066.1"/>
</dbReference>
<reference evidence="6" key="1">
    <citation type="journal article" date="2019" name="Int. J. Syst. Evol. Microbiol.">
        <title>The Global Catalogue of Microorganisms (GCM) 10K type strain sequencing project: providing services to taxonomists for standard genome sequencing and annotation.</title>
        <authorList>
            <consortium name="The Broad Institute Genomics Platform"/>
            <consortium name="The Broad Institute Genome Sequencing Center for Infectious Disease"/>
            <person name="Wu L."/>
            <person name="Ma J."/>
        </authorList>
    </citation>
    <scope>NUCLEOTIDE SEQUENCE [LARGE SCALE GENOMIC DNA]</scope>
    <source>
        <strain evidence="6">JCM 32206</strain>
    </source>
</reference>
<dbReference type="InterPro" id="IPR029063">
    <property type="entry name" value="SAM-dependent_MTases_sf"/>
</dbReference>
<keyword evidence="3" id="KW-0949">S-adenosyl-L-methionine</keyword>
<sequence length="221" mass="24045">MSGHPAHRPRPSLDSDIRWTTVNVGYTLAYRLGFTPWERARPGFRRELGTLLDREEVTGRPGRALDVGCGTGDHSIELAGRGWRVTGVDAVPLAIDRARRRADAEGVTVTFVVGDVTALGAAVGTGFDLLLDVGCFHGLTHPQRHDYAREITAVAAPGAHLLMFAFSPGRRGPLPRGVSHAEVARTFTGWTLDADDPSDATDLPGPLRRVAPRWYHLTRRA</sequence>
<dbReference type="Gene3D" id="3.40.50.150">
    <property type="entry name" value="Vaccinia Virus protein VP39"/>
    <property type="match status" value="1"/>
</dbReference>
<evidence type="ECO:0000259" key="4">
    <source>
        <dbReference type="Pfam" id="PF13649"/>
    </source>
</evidence>
<keyword evidence="1" id="KW-0489">Methyltransferase</keyword>